<accession>A0A0F2M429</accession>
<name>A0A0F2M429_SPOSC</name>
<dbReference type="GeneID" id="27666774"/>
<sequence length="108" mass="12078">MADVAFPLTTTNLEQDLAKQECSWLWVLFLARQASWPLQSSQGFPLSRSTMYSKHEHHRGENQDTIPQSHNAYGWTTAGNDDSQRPVPEEKIAQRTPLNASGKASPLA</sequence>
<dbReference type="VEuPathDB" id="FungiDB:SPSK_04699"/>
<dbReference type="RefSeq" id="XP_016586221.1">
    <property type="nucleotide sequence ID" value="XM_016731497.1"/>
</dbReference>
<feature type="compositionally biased region" description="Basic and acidic residues" evidence="1">
    <location>
        <begin position="82"/>
        <end position="93"/>
    </location>
</feature>
<reference evidence="2 3" key="1">
    <citation type="journal article" date="2014" name="BMC Genomics">
        <title>Comparative genomics of the major fungal agents of human and animal Sporotrichosis: Sporothrix schenckii and Sporothrix brasiliensis.</title>
        <authorList>
            <person name="Teixeira M.M."/>
            <person name="de Almeida L.G."/>
            <person name="Kubitschek-Barreira P."/>
            <person name="Alves F.L."/>
            <person name="Kioshima E.S."/>
            <person name="Abadio A.K."/>
            <person name="Fernandes L."/>
            <person name="Derengowski L.S."/>
            <person name="Ferreira K.S."/>
            <person name="Souza R.C."/>
            <person name="Ruiz J.C."/>
            <person name="de Andrade N.C."/>
            <person name="Paes H.C."/>
            <person name="Nicola A.M."/>
            <person name="Albuquerque P."/>
            <person name="Gerber A.L."/>
            <person name="Martins V.P."/>
            <person name="Peconick L.D."/>
            <person name="Neto A.V."/>
            <person name="Chaucanez C.B."/>
            <person name="Silva P.A."/>
            <person name="Cunha O.L."/>
            <person name="de Oliveira F.F."/>
            <person name="dos Santos T.C."/>
            <person name="Barros A.L."/>
            <person name="Soares M.A."/>
            <person name="de Oliveira L.M."/>
            <person name="Marini M.M."/>
            <person name="Villalobos-Duno H."/>
            <person name="Cunha M.M."/>
            <person name="de Hoog S."/>
            <person name="da Silveira J.F."/>
            <person name="Henrissat B."/>
            <person name="Nino-Vega G.A."/>
            <person name="Cisalpino P.S."/>
            <person name="Mora-Montes H.M."/>
            <person name="Almeida S.R."/>
            <person name="Stajich J.E."/>
            <person name="Lopes-Bezerra L.M."/>
            <person name="Vasconcelos A.T."/>
            <person name="Felipe M.S."/>
        </authorList>
    </citation>
    <scope>NUCLEOTIDE SEQUENCE [LARGE SCALE GENOMIC DNA]</scope>
    <source>
        <strain evidence="2 3">1099-18</strain>
    </source>
</reference>
<dbReference type="KEGG" id="ssck:SPSK_04699"/>
<evidence type="ECO:0000313" key="2">
    <source>
        <dbReference type="EMBL" id="KJR83545.1"/>
    </source>
</evidence>
<dbReference type="Proteomes" id="UP000033710">
    <property type="component" value="Unassembled WGS sequence"/>
</dbReference>
<gene>
    <name evidence="2" type="ORF">SPSK_04699</name>
</gene>
<comment type="caution">
    <text evidence="2">The sequence shown here is derived from an EMBL/GenBank/DDBJ whole genome shotgun (WGS) entry which is preliminary data.</text>
</comment>
<evidence type="ECO:0000256" key="1">
    <source>
        <dbReference type="SAM" id="MobiDB-lite"/>
    </source>
</evidence>
<proteinExistence type="predicted"/>
<feature type="region of interest" description="Disordered" evidence="1">
    <location>
        <begin position="50"/>
        <end position="108"/>
    </location>
</feature>
<reference evidence="2 3" key="2">
    <citation type="journal article" date="2015" name="Eukaryot. Cell">
        <title>Asexual propagation of a virulent clone complex in a human and feline outbreak of sporotrichosis.</title>
        <authorList>
            <person name="Teixeira Mde M."/>
            <person name="Rodrigues A.M."/>
            <person name="Tsui C.K."/>
            <person name="de Almeida L.G."/>
            <person name="Van Diepeningen A.D."/>
            <person name="van den Ende B.G."/>
            <person name="Fernandes G.F."/>
            <person name="Kano R."/>
            <person name="Hamelin R.C."/>
            <person name="Lopes-Bezerra L.M."/>
            <person name="Vasconcelos A.T."/>
            <person name="de Hoog S."/>
            <person name="de Camargo Z.P."/>
            <person name="Felipe M.S."/>
        </authorList>
    </citation>
    <scope>NUCLEOTIDE SEQUENCE [LARGE SCALE GENOMIC DNA]</scope>
    <source>
        <strain evidence="2 3">1099-18</strain>
    </source>
</reference>
<evidence type="ECO:0000313" key="3">
    <source>
        <dbReference type="Proteomes" id="UP000033710"/>
    </source>
</evidence>
<dbReference type="AlphaFoldDB" id="A0A0F2M429"/>
<protein>
    <submittedName>
        <fullName evidence="2">Uncharacterized protein</fullName>
    </submittedName>
</protein>
<dbReference type="EMBL" id="AXCR01000010">
    <property type="protein sequence ID" value="KJR83545.1"/>
    <property type="molecule type" value="Genomic_DNA"/>
</dbReference>
<organism evidence="2 3">
    <name type="scientific">Sporothrix schenckii 1099-18</name>
    <dbReference type="NCBI Taxonomy" id="1397361"/>
    <lineage>
        <taxon>Eukaryota</taxon>
        <taxon>Fungi</taxon>
        <taxon>Dikarya</taxon>
        <taxon>Ascomycota</taxon>
        <taxon>Pezizomycotina</taxon>
        <taxon>Sordariomycetes</taxon>
        <taxon>Sordariomycetidae</taxon>
        <taxon>Ophiostomatales</taxon>
        <taxon>Ophiostomataceae</taxon>
        <taxon>Sporothrix</taxon>
    </lineage>
</organism>